<evidence type="ECO:0000256" key="6">
    <source>
        <dbReference type="ARBA" id="ARBA00023242"/>
    </source>
</evidence>
<dbReference type="GO" id="GO:0060261">
    <property type="term" value="P:positive regulation of transcription initiation by RNA polymerase II"/>
    <property type="evidence" value="ECO:0007669"/>
    <property type="project" value="InterPro"/>
</dbReference>
<evidence type="ECO:0000256" key="7">
    <source>
        <dbReference type="SAM" id="MobiDB-lite"/>
    </source>
</evidence>
<dbReference type="GO" id="GO:0003677">
    <property type="term" value="F:DNA binding"/>
    <property type="evidence" value="ECO:0007669"/>
    <property type="project" value="UniProtKB-KW"/>
</dbReference>
<comment type="similarity">
    <text evidence="2">Belongs to the transcriptional coactivator PC4 family.</text>
</comment>
<keyword evidence="10" id="KW-1185">Reference proteome</keyword>
<keyword evidence="4" id="KW-0238">DNA-binding</keyword>
<evidence type="ECO:0000313" key="10">
    <source>
        <dbReference type="Proteomes" id="UP000183832"/>
    </source>
</evidence>
<protein>
    <submittedName>
        <fullName evidence="9">CLUMA_CG020831, isoform A</fullName>
    </submittedName>
</protein>
<dbReference type="AlphaFoldDB" id="A0A1J1JB52"/>
<dbReference type="OrthoDB" id="2505440at2759"/>
<dbReference type="SUPFAM" id="SSF54447">
    <property type="entry name" value="ssDNA-binding transcriptional regulator domain"/>
    <property type="match status" value="1"/>
</dbReference>
<dbReference type="Proteomes" id="UP000183832">
    <property type="component" value="Unassembled WGS sequence"/>
</dbReference>
<organism evidence="9 10">
    <name type="scientific">Clunio marinus</name>
    <dbReference type="NCBI Taxonomy" id="568069"/>
    <lineage>
        <taxon>Eukaryota</taxon>
        <taxon>Metazoa</taxon>
        <taxon>Ecdysozoa</taxon>
        <taxon>Arthropoda</taxon>
        <taxon>Hexapoda</taxon>
        <taxon>Insecta</taxon>
        <taxon>Pterygota</taxon>
        <taxon>Neoptera</taxon>
        <taxon>Endopterygota</taxon>
        <taxon>Diptera</taxon>
        <taxon>Nematocera</taxon>
        <taxon>Chironomoidea</taxon>
        <taxon>Chironomidae</taxon>
        <taxon>Clunio</taxon>
    </lineage>
</organism>
<accession>A0A1J1JB52</accession>
<dbReference type="Pfam" id="PF02229">
    <property type="entry name" value="PC4"/>
    <property type="match status" value="1"/>
</dbReference>
<sequence length="102" mass="11795">MPKTKKIEENSDSDSGPDDRNPPPSKKAKDGPSKTDGNDYFELDRNRRVSLSTFKGKQYLNIREYYQDKSSGEWRPGKSGITLTKKEWNQLLELQPKINFND</sequence>
<evidence type="ECO:0000256" key="1">
    <source>
        <dbReference type="ARBA" id="ARBA00004123"/>
    </source>
</evidence>
<evidence type="ECO:0000256" key="2">
    <source>
        <dbReference type="ARBA" id="ARBA00009001"/>
    </source>
</evidence>
<dbReference type="GO" id="GO:0003713">
    <property type="term" value="F:transcription coactivator activity"/>
    <property type="evidence" value="ECO:0007669"/>
    <property type="project" value="InterPro"/>
</dbReference>
<gene>
    <name evidence="9" type="ORF">CLUMA_CG020831</name>
</gene>
<feature type="compositionally biased region" description="Basic and acidic residues" evidence="7">
    <location>
        <begin position="17"/>
        <end position="43"/>
    </location>
</feature>
<keyword evidence="6" id="KW-0539">Nucleus</keyword>
<evidence type="ECO:0000256" key="4">
    <source>
        <dbReference type="ARBA" id="ARBA00023125"/>
    </source>
</evidence>
<dbReference type="InterPro" id="IPR009044">
    <property type="entry name" value="ssDNA-bd_transcriptional_reg"/>
</dbReference>
<dbReference type="Gene3D" id="2.30.31.10">
    <property type="entry name" value="Transcriptional Coactivator Pc4, Chain A"/>
    <property type="match status" value="1"/>
</dbReference>
<keyword evidence="3" id="KW-0805">Transcription regulation</keyword>
<comment type="subcellular location">
    <subcellularLocation>
        <location evidence="1">Nucleus</location>
    </subcellularLocation>
</comment>
<reference evidence="9 10" key="1">
    <citation type="submission" date="2015-04" db="EMBL/GenBank/DDBJ databases">
        <authorList>
            <person name="Syromyatnikov M.Y."/>
            <person name="Popov V.N."/>
        </authorList>
    </citation>
    <scope>NUCLEOTIDE SEQUENCE [LARGE SCALE GENOMIC DNA]</scope>
</reference>
<keyword evidence="5" id="KW-0804">Transcription</keyword>
<dbReference type="PANTHER" id="PTHR13215">
    <property type="entry name" value="RNA POLYMERASE II TRANSCRIPTIONAL COACTIVATOR"/>
    <property type="match status" value="1"/>
</dbReference>
<dbReference type="EMBL" id="CVRI01000074">
    <property type="protein sequence ID" value="CRL08281.1"/>
    <property type="molecule type" value="Genomic_DNA"/>
</dbReference>
<evidence type="ECO:0000259" key="8">
    <source>
        <dbReference type="Pfam" id="PF02229"/>
    </source>
</evidence>
<evidence type="ECO:0000313" key="9">
    <source>
        <dbReference type="EMBL" id="CRL08281.1"/>
    </source>
</evidence>
<feature type="region of interest" description="Disordered" evidence="7">
    <location>
        <begin position="1"/>
        <end position="43"/>
    </location>
</feature>
<proteinExistence type="inferred from homology"/>
<dbReference type="GO" id="GO:0005634">
    <property type="term" value="C:nucleus"/>
    <property type="evidence" value="ECO:0007669"/>
    <property type="project" value="UniProtKB-SubCell"/>
</dbReference>
<name>A0A1J1JB52_9DIPT</name>
<evidence type="ECO:0000256" key="3">
    <source>
        <dbReference type="ARBA" id="ARBA00023015"/>
    </source>
</evidence>
<feature type="domain" description="Transcriptional coactivator p15 (PC4) C-terminal" evidence="8">
    <location>
        <begin position="41"/>
        <end position="93"/>
    </location>
</feature>
<evidence type="ECO:0000256" key="5">
    <source>
        <dbReference type="ARBA" id="ARBA00023163"/>
    </source>
</evidence>
<dbReference type="InterPro" id="IPR045125">
    <property type="entry name" value="Sub1/Tcp4-like"/>
</dbReference>
<dbReference type="InterPro" id="IPR003173">
    <property type="entry name" value="PC4_C"/>
</dbReference>
<dbReference type="STRING" id="568069.A0A1J1JB52"/>